<dbReference type="Proteomes" id="UP000633365">
    <property type="component" value="Unassembled WGS sequence"/>
</dbReference>
<reference evidence="1" key="1">
    <citation type="submission" date="2021-01" db="EMBL/GenBank/DDBJ databases">
        <title>Genome public.</title>
        <authorList>
            <person name="Liu C."/>
            <person name="Sun Q."/>
        </authorList>
    </citation>
    <scope>NUCLEOTIDE SEQUENCE</scope>
    <source>
        <strain evidence="1">M6</strain>
    </source>
</reference>
<dbReference type="PANTHER" id="PTHR34704:SF2">
    <property type="entry name" value="ATPASE"/>
    <property type="match status" value="1"/>
</dbReference>
<keyword evidence="2" id="KW-1185">Reference proteome</keyword>
<evidence type="ECO:0000313" key="1">
    <source>
        <dbReference type="EMBL" id="MBK6088702.1"/>
    </source>
</evidence>
<dbReference type="AlphaFoldDB" id="A0A934WRQ2"/>
<dbReference type="InterPro" id="IPR036390">
    <property type="entry name" value="WH_DNA-bd_sf"/>
</dbReference>
<name>A0A934WRQ2_9FIRM</name>
<comment type="caution">
    <text evidence="1">The sequence shown here is derived from an EMBL/GenBank/DDBJ whole genome shotgun (WGS) entry which is preliminary data.</text>
</comment>
<protein>
    <submittedName>
        <fullName evidence="1">Helix-turn-helix transcriptional regulator</fullName>
    </submittedName>
</protein>
<proteinExistence type="predicted"/>
<gene>
    <name evidence="1" type="ORF">JKK62_08575</name>
</gene>
<accession>A0A934WRQ2</accession>
<organism evidence="1 2">
    <name type="scientific">Ruminococcus difficilis</name>
    <dbReference type="NCBI Taxonomy" id="2763069"/>
    <lineage>
        <taxon>Bacteria</taxon>
        <taxon>Bacillati</taxon>
        <taxon>Bacillota</taxon>
        <taxon>Clostridia</taxon>
        <taxon>Eubacteriales</taxon>
        <taxon>Oscillospiraceae</taxon>
        <taxon>Ruminococcus</taxon>
    </lineage>
</organism>
<dbReference type="SUPFAM" id="SSF46785">
    <property type="entry name" value="Winged helix' DNA-binding domain"/>
    <property type="match status" value="1"/>
</dbReference>
<dbReference type="PANTHER" id="PTHR34704">
    <property type="entry name" value="ATPASE"/>
    <property type="match status" value="1"/>
</dbReference>
<sequence>MNFKDLDSNTALSVFCNQILDGESAADWIEAVEKYKKLTGTRFRVLFIDDDNGSAAYKDFESAIQSVKLHDHTLVLHVKSLAPESEQKPGNIKPRSIVDFLLAFPNYDKADVIRLHGLTGGLPAVAKELDTDIPIEENLKLLLRHDSAFSHFAPSILQKLFRSPESYHPILYSIACGKHRLSEIAKDIGFPNNKCGKYLEALIKAGLVKAHKGTENGFARYFLTNSYIKSWYLYIYKNRMLQITNPQGLFNKVIESLDKAIALPALEESCIRFIDNKYKIENGCFIDHYVKGKTKPVYLKHKDGFRFKIDCIIENNGKTLVCVFPHSFDEKITKEQLEHYINVSCRYGSLCSEVSLVVFSVNRFSDWCVHQASILEQLFCVPLERLKY</sequence>
<dbReference type="EMBL" id="JAEQMG010000077">
    <property type="protein sequence ID" value="MBK6088702.1"/>
    <property type="molecule type" value="Genomic_DNA"/>
</dbReference>
<dbReference type="RefSeq" id="WP_201427566.1">
    <property type="nucleotide sequence ID" value="NZ_JAEQMG010000077.1"/>
</dbReference>
<evidence type="ECO:0000313" key="2">
    <source>
        <dbReference type="Proteomes" id="UP000633365"/>
    </source>
</evidence>